<protein>
    <submittedName>
        <fullName evidence="2">Uncharacterized protein</fullName>
    </submittedName>
</protein>
<keyword evidence="3" id="KW-1185">Reference proteome</keyword>
<dbReference type="Proteomes" id="UP000799324">
    <property type="component" value="Unassembled WGS sequence"/>
</dbReference>
<organism evidence="2 3">
    <name type="scientific">Lophiostoma macrostomum CBS 122681</name>
    <dbReference type="NCBI Taxonomy" id="1314788"/>
    <lineage>
        <taxon>Eukaryota</taxon>
        <taxon>Fungi</taxon>
        <taxon>Dikarya</taxon>
        <taxon>Ascomycota</taxon>
        <taxon>Pezizomycotina</taxon>
        <taxon>Dothideomycetes</taxon>
        <taxon>Pleosporomycetidae</taxon>
        <taxon>Pleosporales</taxon>
        <taxon>Lophiostomataceae</taxon>
        <taxon>Lophiostoma</taxon>
    </lineage>
</organism>
<evidence type="ECO:0000256" key="1">
    <source>
        <dbReference type="SAM" id="SignalP"/>
    </source>
</evidence>
<name>A0A6A6T7C1_9PLEO</name>
<dbReference type="OrthoDB" id="3784216at2759"/>
<gene>
    <name evidence="2" type="ORF">K491DRAFT_412366</name>
</gene>
<proteinExistence type="predicted"/>
<feature type="chain" id="PRO_5025520723" evidence="1">
    <location>
        <begin position="23"/>
        <end position="232"/>
    </location>
</feature>
<sequence>MRFAQAITSLLMGAALTTSITAAPLSRRLFGLFDDDLVDDIDHDDDDWEQYASFCSNPSAAKMMKREASACSAIEARADRPTGFSEVAVNNADGFAFPIGLWSQSFVSCVGVVIVGTKDDGTKAQALAHFLASKETLNDTWKKFKDLVKGFDLDDSKAYLSIPNYDGDDDEKPSGWTSDDDNFGRDFVATLLNFIDDIADDVETVHARAFNTQSTMDVSPDHVVRVNDAVIS</sequence>
<keyword evidence="1" id="KW-0732">Signal</keyword>
<dbReference type="EMBL" id="MU004345">
    <property type="protein sequence ID" value="KAF2655746.1"/>
    <property type="molecule type" value="Genomic_DNA"/>
</dbReference>
<accession>A0A6A6T7C1</accession>
<dbReference type="AlphaFoldDB" id="A0A6A6T7C1"/>
<feature type="signal peptide" evidence="1">
    <location>
        <begin position="1"/>
        <end position="22"/>
    </location>
</feature>
<reference evidence="2" key="1">
    <citation type="journal article" date="2020" name="Stud. Mycol.">
        <title>101 Dothideomycetes genomes: a test case for predicting lifestyles and emergence of pathogens.</title>
        <authorList>
            <person name="Haridas S."/>
            <person name="Albert R."/>
            <person name="Binder M."/>
            <person name="Bloem J."/>
            <person name="Labutti K."/>
            <person name="Salamov A."/>
            <person name="Andreopoulos B."/>
            <person name="Baker S."/>
            <person name="Barry K."/>
            <person name="Bills G."/>
            <person name="Bluhm B."/>
            <person name="Cannon C."/>
            <person name="Castanera R."/>
            <person name="Culley D."/>
            <person name="Daum C."/>
            <person name="Ezra D."/>
            <person name="Gonzalez J."/>
            <person name="Henrissat B."/>
            <person name="Kuo A."/>
            <person name="Liang C."/>
            <person name="Lipzen A."/>
            <person name="Lutzoni F."/>
            <person name="Magnuson J."/>
            <person name="Mondo S."/>
            <person name="Nolan M."/>
            <person name="Ohm R."/>
            <person name="Pangilinan J."/>
            <person name="Park H.-J."/>
            <person name="Ramirez L."/>
            <person name="Alfaro M."/>
            <person name="Sun H."/>
            <person name="Tritt A."/>
            <person name="Yoshinaga Y."/>
            <person name="Zwiers L.-H."/>
            <person name="Turgeon B."/>
            <person name="Goodwin S."/>
            <person name="Spatafora J."/>
            <person name="Crous P."/>
            <person name="Grigoriev I."/>
        </authorList>
    </citation>
    <scope>NUCLEOTIDE SEQUENCE</scope>
    <source>
        <strain evidence="2">CBS 122681</strain>
    </source>
</reference>
<evidence type="ECO:0000313" key="2">
    <source>
        <dbReference type="EMBL" id="KAF2655746.1"/>
    </source>
</evidence>
<evidence type="ECO:0000313" key="3">
    <source>
        <dbReference type="Proteomes" id="UP000799324"/>
    </source>
</evidence>